<feature type="region of interest" description="Disordered" evidence="1">
    <location>
        <begin position="87"/>
        <end position="119"/>
    </location>
</feature>
<keyword evidence="2" id="KW-1133">Transmembrane helix</keyword>
<protein>
    <submittedName>
        <fullName evidence="3">Uncharacterized protein</fullName>
    </submittedName>
</protein>
<keyword evidence="2" id="KW-0812">Transmembrane</keyword>
<evidence type="ECO:0000256" key="1">
    <source>
        <dbReference type="SAM" id="MobiDB-lite"/>
    </source>
</evidence>
<gene>
    <name evidence="3" type="ORF">LSP00402_LOCUS21765</name>
</gene>
<organism evidence="3">
    <name type="scientific">Lotharella oceanica</name>
    <dbReference type="NCBI Taxonomy" id="641309"/>
    <lineage>
        <taxon>Eukaryota</taxon>
        <taxon>Sar</taxon>
        <taxon>Rhizaria</taxon>
        <taxon>Cercozoa</taxon>
        <taxon>Chlorarachniophyceae</taxon>
        <taxon>Lotharella</taxon>
    </lineage>
</organism>
<keyword evidence="2" id="KW-0472">Membrane</keyword>
<feature type="compositionally biased region" description="Acidic residues" evidence="1">
    <location>
        <begin position="26"/>
        <end position="37"/>
    </location>
</feature>
<reference evidence="3" key="1">
    <citation type="submission" date="2021-01" db="EMBL/GenBank/DDBJ databases">
        <authorList>
            <person name="Corre E."/>
            <person name="Pelletier E."/>
            <person name="Niang G."/>
            <person name="Scheremetjew M."/>
            <person name="Finn R."/>
            <person name="Kale V."/>
            <person name="Holt S."/>
            <person name="Cochrane G."/>
            <person name="Meng A."/>
            <person name="Brown T."/>
            <person name="Cohen L."/>
        </authorList>
    </citation>
    <scope>NUCLEOTIDE SEQUENCE</scope>
    <source>
        <strain evidence="3">CCMP622</strain>
    </source>
</reference>
<dbReference type="AlphaFoldDB" id="A0A7S2U495"/>
<evidence type="ECO:0000256" key="2">
    <source>
        <dbReference type="SAM" id="Phobius"/>
    </source>
</evidence>
<feature type="compositionally biased region" description="Low complexity" evidence="1">
    <location>
        <begin position="41"/>
        <end position="54"/>
    </location>
</feature>
<feature type="region of interest" description="Disordered" evidence="1">
    <location>
        <begin position="16"/>
        <end position="54"/>
    </location>
</feature>
<dbReference type="EMBL" id="HBHP01035358">
    <property type="protein sequence ID" value="CAD9777749.1"/>
    <property type="molecule type" value="Transcribed_RNA"/>
</dbReference>
<evidence type="ECO:0000313" key="3">
    <source>
        <dbReference type="EMBL" id="CAD9777749.1"/>
    </source>
</evidence>
<accession>A0A7S2U495</accession>
<proteinExistence type="predicted"/>
<sequence length="141" mass="14870">MSEVFLFRLKKAAGSENINTPSMDDKDGDDDEEEDKEESNGLVLSSKASASSGNNAVGIGLAVTLGLISIIALGIFLKRWALEAFNGHQRRRRDPSSSSSSSTRNAIQFSSLPSSASAADLDGGRLVVEPETFGAGLAGWH</sequence>
<feature type="compositionally biased region" description="Low complexity" evidence="1">
    <location>
        <begin position="110"/>
        <end position="119"/>
    </location>
</feature>
<feature type="transmembrane region" description="Helical" evidence="2">
    <location>
        <begin position="56"/>
        <end position="77"/>
    </location>
</feature>
<name>A0A7S2U495_9EUKA</name>